<reference evidence="1 2" key="1">
    <citation type="submission" date="2024-03" db="EMBL/GenBank/DDBJ databases">
        <title>Community enrichment and isolation of bacterial strains for fucoidan degradation.</title>
        <authorList>
            <person name="Sichert A."/>
        </authorList>
    </citation>
    <scope>NUCLEOTIDE SEQUENCE [LARGE SCALE GENOMIC DNA]</scope>
    <source>
        <strain evidence="1 2">AS81</strain>
    </source>
</reference>
<name>A0ABU9U6A2_9GAMM</name>
<evidence type="ECO:0000313" key="2">
    <source>
        <dbReference type="Proteomes" id="UP001388366"/>
    </source>
</evidence>
<comment type="caution">
    <text evidence="1">The sequence shown here is derived from an EMBL/GenBank/DDBJ whole genome shotgun (WGS) entry which is preliminary data.</text>
</comment>
<dbReference type="RefSeq" id="WP_342884450.1">
    <property type="nucleotide sequence ID" value="NZ_JBBMQU010000042.1"/>
</dbReference>
<proteinExistence type="predicted"/>
<dbReference type="Proteomes" id="UP001388366">
    <property type="component" value="Unassembled WGS sequence"/>
</dbReference>
<dbReference type="EMBL" id="JBBMQU010000042">
    <property type="protein sequence ID" value="MEM5552572.1"/>
    <property type="molecule type" value="Genomic_DNA"/>
</dbReference>
<organism evidence="1 2">
    <name type="scientific">Pseudoalteromonas neustonica</name>
    <dbReference type="NCBI Taxonomy" id="1840331"/>
    <lineage>
        <taxon>Bacteria</taxon>
        <taxon>Pseudomonadati</taxon>
        <taxon>Pseudomonadota</taxon>
        <taxon>Gammaproteobacteria</taxon>
        <taxon>Alteromonadales</taxon>
        <taxon>Pseudoalteromonadaceae</taxon>
        <taxon>Pseudoalteromonas</taxon>
    </lineage>
</organism>
<keyword evidence="2" id="KW-1185">Reference proteome</keyword>
<accession>A0ABU9U6A2</accession>
<protein>
    <submittedName>
        <fullName evidence="1">Uncharacterized protein</fullName>
    </submittedName>
</protein>
<evidence type="ECO:0000313" key="1">
    <source>
        <dbReference type="EMBL" id="MEM5552572.1"/>
    </source>
</evidence>
<sequence length="254" mass="29913">MNINKKLQLLRRSQKLKAVTPYHNREIKIIAVTKNELPQVLVFVKQLFKILKARGFNILINFWGEIFIAPPNMKVYISLVINRSLKDQVFTLTKNKLDKSPYFTSIDDTLLPQLTFSFKILRPGTKQHYFNLTPIYMESDLLSRKIADEIDKRINLISLTVKRELPVQLNEVKIDDLIAIIFYFSAVYGKYSPIYYFSMRLNNFYPIKCVISKSIILLSNRLDITYQYRLKAKELKMFELLIPNIKSEGIEIYE</sequence>
<gene>
    <name evidence="1" type="ORF">WNY63_17765</name>
</gene>